<dbReference type="InterPro" id="IPR050570">
    <property type="entry name" value="Cell_wall_metabolism_enzyme"/>
</dbReference>
<feature type="domain" description="M23ase beta-sheet core" evidence="5">
    <location>
        <begin position="321"/>
        <end position="430"/>
    </location>
</feature>
<dbReference type="Gene3D" id="2.70.70.10">
    <property type="entry name" value="Glucose Permease (Domain IIA)"/>
    <property type="match status" value="1"/>
</dbReference>
<gene>
    <name evidence="7" type="ORF">H9Q80_04535</name>
</gene>
<dbReference type="PANTHER" id="PTHR21666:SF270">
    <property type="entry name" value="MUREIN HYDROLASE ACTIVATOR ENVC"/>
    <property type="match status" value="1"/>
</dbReference>
<keyword evidence="8" id="KW-1185">Reference proteome</keyword>
<dbReference type="SUPFAM" id="SSF51261">
    <property type="entry name" value="Duplicated hybrid motif"/>
    <property type="match status" value="1"/>
</dbReference>
<dbReference type="InterPro" id="IPR011055">
    <property type="entry name" value="Dup_hybrid_motif"/>
</dbReference>
<feature type="region of interest" description="Disordered" evidence="3">
    <location>
        <begin position="201"/>
        <end position="229"/>
    </location>
</feature>
<evidence type="ECO:0000313" key="7">
    <source>
        <dbReference type="EMBL" id="QNM13225.1"/>
    </source>
</evidence>
<evidence type="ECO:0000313" key="8">
    <source>
        <dbReference type="Proteomes" id="UP000515856"/>
    </source>
</evidence>
<dbReference type="PANTHER" id="PTHR21666">
    <property type="entry name" value="PEPTIDASE-RELATED"/>
    <property type="match status" value="1"/>
</dbReference>
<dbReference type="InterPro" id="IPR057309">
    <property type="entry name" value="PcsB_CC"/>
</dbReference>
<keyword evidence="2" id="KW-0175">Coiled coil</keyword>
<evidence type="ECO:0000256" key="2">
    <source>
        <dbReference type="SAM" id="Coils"/>
    </source>
</evidence>
<dbReference type="KEGG" id="ehn:H9Q80_04535"/>
<feature type="coiled-coil region" evidence="2">
    <location>
        <begin position="70"/>
        <end position="104"/>
    </location>
</feature>
<proteinExistence type="predicted"/>
<dbReference type="InterPro" id="IPR016047">
    <property type="entry name" value="M23ase_b-sheet_dom"/>
</dbReference>
<feature type="chain" id="PRO_5028877595" evidence="4">
    <location>
        <begin position="26"/>
        <end position="481"/>
    </location>
</feature>
<evidence type="ECO:0000259" key="6">
    <source>
        <dbReference type="Pfam" id="PF24568"/>
    </source>
</evidence>
<dbReference type="CDD" id="cd12797">
    <property type="entry name" value="M23_peptidase"/>
    <property type="match status" value="1"/>
</dbReference>
<dbReference type="GO" id="GO:0004222">
    <property type="term" value="F:metalloendopeptidase activity"/>
    <property type="evidence" value="ECO:0007669"/>
    <property type="project" value="TreeGrafter"/>
</dbReference>
<name>A0A7G9GQZ3_9FIRM</name>
<dbReference type="Pfam" id="PF24568">
    <property type="entry name" value="CC_PcsB"/>
    <property type="match status" value="1"/>
</dbReference>
<dbReference type="AlphaFoldDB" id="A0A7G9GQZ3"/>
<sequence>MKKKFFCVVTGLSLFVCLGTSHIYAYDFAGNEDEWLSKCSISQETQEEAQACKAFKKYYQGLQSDVENEIGKLENQSAKVVDNIDELEKLVNQQSDIIKDLDKQVAANEATISKIAGQIVKLDKDIAIKEKNIEERDKLIKSRMVNDQVHVGTNENIEILMGAKDLMDLIRKVEGLQKITDNDQIEIQKIQKEKEELNLDKNEKQRLKQNEEDAKVENEKNKKSQEKLKASREKLLNQYRKQEADLYEKVRNVKADASVLQNNMIHINTSVAQKIDYNKENSTNSGSGGTIHHTSNGLMSPINGGLSAGTWYYPASFGGGVHLGVDFGVGVGSAIVAPADGIILFAANPYGTYDGYLNHMIGWPLGGANTIMFLTQVNGTTYAVSFAHMAHEDFMVHAGQEVKQGQLLGRTGASGNVSGPHAHVELFNLGKMSVADAINYFNNSGADFSWGCGWSGDRGLANVCSVSGRTPCRERPEDYWF</sequence>
<dbReference type="Gene3D" id="6.10.250.3150">
    <property type="match status" value="1"/>
</dbReference>
<organism evidence="7 8">
    <name type="scientific">[Eubacterium] hominis</name>
    <dbReference type="NCBI Taxonomy" id="2764325"/>
    <lineage>
        <taxon>Bacteria</taxon>
        <taxon>Bacillati</taxon>
        <taxon>Bacillota</taxon>
        <taxon>Erysipelotrichia</taxon>
        <taxon>Erysipelotrichales</taxon>
        <taxon>Erysipelotrichaceae</taxon>
        <taxon>Amedibacillus</taxon>
    </lineage>
</organism>
<dbReference type="EMBL" id="CP060636">
    <property type="protein sequence ID" value="QNM13225.1"/>
    <property type="molecule type" value="Genomic_DNA"/>
</dbReference>
<dbReference type="RefSeq" id="WP_117454377.1">
    <property type="nucleotide sequence ID" value="NZ_CP060636.1"/>
</dbReference>
<reference evidence="7 8" key="1">
    <citation type="submission" date="2020-08" db="EMBL/GenBank/DDBJ databases">
        <authorList>
            <person name="Liu C."/>
            <person name="Sun Q."/>
        </authorList>
    </citation>
    <scope>NUCLEOTIDE SEQUENCE [LARGE SCALE GENOMIC DNA]</scope>
    <source>
        <strain evidence="7 8">NSJ-61</strain>
    </source>
</reference>
<evidence type="ECO:0000256" key="4">
    <source>
        <dbReference type="SAM" id="SignalP"/>
    </source>
</evidence>
<protein>
    <submittedName>
        <fullName evidence="7">Peptidoglycan DD-metalloendopeptidase family protein</fullName>
    </submittedName>
</protein>
<evidence type="ECO:0000256" key="3">
    <source>
        <dbReference type="SAM" id="MobiDB-lite"/>
    </source>
</evidence>
<evidence type="ECO:0000256" key="1">
    <source>
        <dbReference type="ARBA" id="ARBA00022729"/>
    </source>
</evidence>
<feature type="signal peptide" evidence="4">
    <location>
        <begin position="1"/>
        <end position="25"/>
    </location>
</feature>
<dbReference type="Proteomes" id="UP000515856">
    <property type="component" value="Chromosome"/>
</dbReference>
<dbReference type="Pfam" id="PF01551">
    <property type="entry name" value="Peptidase_M23"/>
    <property type="match status" value="1"/>
</dbReference>
<evidence type="ECO:0000259" key="5">
    <source>
        <dbReference type="Pfam" id="PF01551"/>
    </source>
</evidence>
<accession>A0A7G9GQZ3</accession>
<feature type="domain" description="Peptidoglycan hydrolase PcsB coiled-coil" evidence="6">
    <location>
        <begin position="127"/>
        <end position="198"/>
    </location>
</feature>
<keyword evidence="1 4" id="KW-0732">Signal</keyword>